<dbReference type="Proteomes" id="UP000054495">
    <property type="component" value="Unassembled WGS sequence"/>
</dbReference>
<proteinExistence type="predicted"/>
<gene>
    <name evidence="1" type="ORF">ANCCEY_11433</name>
</gene>
<dbReference type="AlphaFoldDB" id="A0A0D6LC72"/>
<dbReference type="GO" id="GO:0016020">
    <property type="term" value="C:membrane"/>
    <property type="evidence" value="ECO:0007669"/>
    <property type="project" value="InterPro"/>
</dbReference>
<accession>A0A0D6LC72</accession>
<dbReference type="GO" id="GO:0050650">
    <property type="term" value="P:chondroitin sulfate proteoglycan biosynthetic process"/>
    <property type="evidence" value="ECO:0007669"/>
    <property type="project" value="InterPro"/>
</dbReference>
<dbReference type="InterPro" id="IPR005331">
    <property type="entry name" value="Sulfotransferase"/>
</dbReference>
<dbReference type="Pfam" id="PF03567">
    <property type="entry name" value="Sulfotransfer_2"/>
    <property type="match status" value="1"/>
</dbReference>
<dbReference type="GO" id="GO:0047756">
    <property type="term" value="F:chondroitin 4-sulfotransferase activity"/>
    <property type="evidence" value="ECO:0007669"/>
    <property type="project" value="InterPro"/>
</dbReference>
<keyword evidence="2" id="KW-1185">Reference proteome</keyword>
<organism evidence="1 2">
    <name type="scientific">Ancylostoma ceylanicum</name>
    <dbReference type="NCBI Taxonomy" id="53326"/>
    <lineage>
        <taxon>Eukaryota</taxon>
        <taxon>Metazoa</taxon>
        <taxon>Ecdysozoa</taxon>
        <taxon>Nematoda</taxon>
        <taxon>Chromadorea</taxon>
        <taxon>Rhabditida</taxon>
        <taxon>Rhabditina</taxon>
        <taxon>Rhabditomorpha</taxon>
        <taxon>Strongyloidea</taxon>
        <taxon>Ancylostomatidae</taxon>
        <taxon>Ancylostomatinae</taxon>
        <taxon>Ancylostoma</taxon>
    </lineage>
</organism>
<reference evidence="1 2" key="1">
    <citation type="submission" date="2013-05" db="EMBL/GenBank/DDBJ databases">
        <title>Draft genome of the parasitic nematode Anyclostoma ceylanicum.</title>
        <authorList>
            <person name="Mitreva M."/>
        </authorList>
    </citation>
    <scope>NUCLEOTIDE SEQUENCE [LARGE SCALE GENOMIC DNA]</scope>
</reference>
<dbReference type="PANTHER" id="PTHR22900">
    <property type="entry name" value="PROTEIN CBG14245-RELATED"/>
    <property type="match status" value="1"/>
</dbReference>
<dbReference type="GO" id="GO:1902884">
    <property type="term" value="P:positive regulation of response to oxidative stress"/>
    <property type="evidence" value="ECO:0007669"/>
    <property type="project" value="InterPro"/>
</dbReference>
<protein>
    <recommendedName>
        <fullName evidence="3">Sulfotransferase domain-containing protein</fullName>
    </recommendedName>
</protein>
<evidence type="ECO:0000313" key="1">
    <source>
        <dbReference type="EMBL" id="EPB69474.1"/>
    </source>
</evidence>
<sequence length="376" mass="43532">MFYCIIISFGAVIFIAVIYRGRNAKQDPMRTESVKVLEPQVIAINMSSIIPPFFRFREEYLVREAHVAKKYRLATCQIEKVMSTIRGGMFCYLTDSKNFTAHNRKISQEHWGNSFCKRRHIRKDLDKIYKELGQKTTVFAIVRDPFDRLISGYVDKCMKEAFYTKNSCYNCTGNFSCFVRNLHMSLQKRFALEHIKGSFYNDRHFAPQTWYCDFRNHLHDYAIIKYSPGKEDPETAAAIDELFEEAGVPSHERETIGRELPKGPTLHSTRGTGEVLRIREQLLSNEDLLKKIKTVLAVLAVIMSVPSEAAPPVDKMNPYDPETSSCFFQGRLSLYRKIYNMNTKICLNFYGRLELDPNMEEVELQYTGTNGESCDM</sequence>
<dbReference type="PANTHER" id="PTHR22900:SF5">
    <property type="entry name" value="PROTEIN CBG14245"/>
    <property type="match status" value="1"/>
</dbReference>
<dbReference type="EMBL" id="KE125290">
    <property type="protein sequence ID" value="EPB69474.1"/>
    <property type="molecule type" value="Genomic_DNA"/>
</dbReference>
<name>A0A0D6LC72_9BILA</name>
<evidence type="ECO:0008006" key="3">
    <source>
        <dbReference type="Google" id="ProtNLM"/>
    </source>
</evidence>
<evidence type="ECO:0000313" key="2">
    <source>
        <dbReference type="Proteomes" id="UP000054495"/>
    </source>
</evidence>
<dbReference type="InterPro" id="IPR007669">
    <property type="entry name" value="Chst-1-like"/>
</dbReference>